<dbReference type="CDD" id="cd03788">
    <property type="entry name" value="GT20_TPS"/>
    <property type="match status" value="1"/>
</dbReference>
<evidence type="ECO:0000313" key="3">
    <source>
        <dbReference type="Proteomes" id="UP000070250"/>
    </source>
</evidence>
<gene>
    <name evidence="2" type="ORF">ACG33_12795</name>
</gene>
<reference evidence="2 3" key="1">
    <citation type="submission" date="2015-06" db="EMBL/GenBank/DDBJ databases">
        <title>A Comprehensive Approach to Explore the Metabolic and Phylogenetic Diversity of Bacterial Steroid Degradation in the Environment: Testosterone as an Example.</title>
        <authorList>
            <person name="Yang F.-C."/>
            <person name="Chen Y.-L."/>
            <person name="Yu C.-P."/>
            <person name="Tang S.-L."/>
            <person name="Wang P.-H."/>
            <person name="Ismail W."/>
            <person name="Wang C.-H."/>
            <person name="Yang C.-Y."/>
            <person name="Chiang Y.-R."/>
        </authorList>
    </citation>
    <scope>NUCLEOTIDE SEQUENCE [LARGE SCALE GENOMIC DNA]</scope>
    <source>
        <strain evidence="2 3">DSM 18526</strain>
    </source>
</reference>
<dbReference type="AlphaFoldDB" id="A0A127FE19"/>
<dbReference type="GO" id="GO:0003825">
    <property type="term" value="F:alpha,alpha-trehalose-phosphate synthase (UDP-forming) activity"/>
    <property type="evidence" value="ECO:0007669"/>
    <property type="project" value="UniProtKB-EC"/>
</dbReference>
<dbReference type="Pfam" id="PF00982">
    <property type="entry name" value="Glyco_transf_20"/>
    <property type="match status" value="1"/>
</dbReference>
<accession>A0A127FE19</accession>
<dbReference type="KEGG" id="sdf:ACG33_12795"/>
<sequence length="461" mass="51738">MSTRIVCISNRVSLPRKAAAPGGLAVGVLSALKNSGGLWFGWGGELGDTEPAGPDMQTRDGVTYATLKLRRQEFNRYYNGYSNGALWPLFHYMSSKFRFRHEEYEAYENINGQFARNLLPLLRPDDLLWVHDYHLIPLARRLRELGVRNAIGFFLHIPFPHIETLRILPGYENLIRDLTGFDIVGFQTTGDLASFRSAISHIHAVESSDTESASRIQLDGRDIRAGVFPIGVDVEAIAADAERACGSEVIKRMIASLVGRKLMIGVDRLDYSKGLVERFATYEQFLETFPDKRAHITYLQIAPVSRKDVPSYVDIRRALEQAAGRTNGRFADADWTPVRYLNRNYPHETLMGFLRIGNVGLVTPLRDGMNLVAKEYVAAQDPENPGVLILSNLAGAAYELEAALQVNPHDTRAVVQAIAQALMMPLPERRERHASLMTALRNHSIQVWADRFIAQLQAVRR</sequence>
<keyword evidence="2" id="KW-0808">Transferase</keyword>
<dbReference type="EMBL" id="CP011971">
    <property type="protein sequence ID" value="AMN47958.1"/>
    <property type="molecule type" value="Genomic_DNA"/>
</dbReference>
<dbReference type="GO" id="GO:0005992">
    <property type="term" value="P:trehalose biosynthetic process"/>
    <property type="evidence" value="ECO:0007669"/>
    <property type="project" value="InterPro"/>
</dbReference>
<dbReference type="STRING" id="465721.ACG33_12795"/>
<organism evidence="2 3">
    <name type="scientific">Steroidobacter denitrificans</name>
    <dbReference type="NCBI Taxonomy" id="465721"/>
    <lineage>
        <taxon>Bacteria</taxon>
        <taxon>Pseudomonadati</taxon>
        <taxon>Pseudomonadota</taxon>
        <taxon>Gammaproteobacteria</taxon>
        <taxon>Steroidobacterales</taxon>
        <taxon>Steroidobacteraceae</taxon>
        <taxon>Steroidobacter</taxon>
    </lineage>
</organism>
<protein>
    <submittedName>
        <fullName evidence="2">Trehalose 6-phosphate synthase</fullName>
        <ecNumber evidence="2">2.4.1.15</ecNumber>
    </submittedName>
</protein>
<dbReference type="PANTHER" id="PTHR10788:SF106">
    <property type="entry name" value="BCDNA.GH08860"/>
    <property type="match status" value="1"/>
</dbReference>
<dbReference type="PANTHER" id="PTHR10788">
    <property type="entry name" value="TREHALOSE-6-PHOSPHATE SYNTHASE"/>
    <property type="match status" value="1"/>
</dbReference>
<dbReference type="EC" id="2.4.1.15" evidence="2"/>
<dbReference type="InterPro" id="IPR001830">
    <property type="entry name" value="Glyco_trans_20"/>
</dbReference>
<dbReference type="OrthoDB" id="9815690at2"/>
<dbReference type="RefSeq" id="WP_066921755.1">
    <property type="nucleotide sequence ID" value="NZ_CP011971.1"/>
</dbReference>
<name>A0A127FE19_STEDE</name>
<dbReference type="Gene3D" id="3.40.50.2000">
    <property type="entry name" value="Glycogen Phosphorylase B"/>
    <property type="match status" value="2"/>
</dbReference>
<dbReference type="PATRIC" id="fig|465721.4.peg.2736"/>
<keyword evidence="3" id="KW-1185">Reference proteome</keyword>
<proteinExistence type="inferred from homology"/>
<evidence type="ECO:0000256" key="1">
    <source>
        <dbReference type="ARBA" id="ARBA00008799"/>
    </source>
</evidence>
<keyword evidence="2" id="KW-0328">Glycosyltransferase</keyword>
<dbReference type="SUPFAM" id="SSF53756">
    <property type="entry name" value="UDP-Glycosyltransferase/glycogen phosphorylase"/>
    <property type="match status" value="1"/>
</dbReference>
<dbReference type="Proteomes" id="UP000070250">
    <property type="component" value="Chromosome"/>
</dbReference>
<evidence type="ECO:0000313" key="2">
    <source>
        <dbReference type="EMBL" id="AMN47958.1"/>
    </source>
</evidence>
<comment type="similarity">
    <text evidence="1">Belongs to the glycosyltransferase 20 family.</text>
</comment>